<keyword evidence="3" id="KW-1185">Reference proteome</keyword>
<dbReference type="InterPro" id="IPR055530">
    <property type="entry name" value="DUF7104"/>
</dbReference>
<dbReference type="InterPro" id="IPR010730">
    <property type="entry name" value="HET"/>
</dbReference>
<dbReference type="InterPro" id="IPR052895">
    <property type="entry name" value="HetReg/Transcr_Mod"/>
</dbReference>
<sequence length="854" mass="96448">MDSQSLVVVAGISRYAESGKSSRPLTQVHETVFSYLYCIVHHLSIEKLSTEPPLTSYFKYEPFDLDRAHFRLVILHKGSKHDEIRCSLFQACLPDRQSQKTEASIQDVEIFLPYEALSYCWGDDARLRNKITVDEKALFITDNLLDALRNVRRTEVDRILWADAICIDQSNVLERGHQVGWMGEVYKHANEVLCWLGHVEHTTSPILALLEKFKREVPQKAWKGWSVDDHGWRGVWERVHVDPTRHDYHSQLKDLMANAWFSRVWILQEVANARRTSIGCSEGWIDGKAFAMAPSLLNVDPGTQCQAVIDIMPGPTRSSSWWAQKPNICSLLWRFRESQATDPRDRLYALLGLASDLKGKIRRLKADYTISEEAVARDVLSYLYGSDMSIGTINRPRIAGIQARILNYSAAALEKVVFSGVDVKAVDDYVRRENSMVWLTEDIVQILTKDYSGGKVMELLIREQANMVVTERLVKFIARNFGSDCLRLLLDRRYREVVITEKIIEAAAGNRKSGAQIIELLLDGRTIIDVTESFLVALFSNFNSNCLKLLLDRRGGEVNITDKVVEAAARNRESGAQIIELLLDRRGGEVNITDKVVEDATRNRESGAQIIELLLDRRGGEVNITDKIVEDATRNRESGAQIIELLLDRRGGEVNITDKVVEDATRNRESGAQIIELLLDRRGREVNITNRVVIAAAENWESGAQIIELLLDRRGGEVNITDKVVEAAARNRESGAQIIELLLDRRGGEVNITDKIVEDATRNRESSAQIINLLLDRRGGNVNITDKIVEAATRNRESGAQFIKLLRDRRGREVNITNRVVIPAAEDWESCARIIEMLLNQRGRVSEPSPIGAS</sequence>
<feature type="domain" description="Heterokaryon incompatibility" evidence="1">
    <location>
        <begin position="114"/>
        <end position="269"/>
    </location>
</feature>
<dbReference type="Pfam" id="PF23397">
    <property type="entry name" value="DUF7104"/>
    <property type="match status" value="10"/>
</dbReference>
<dbReference type="PANTHER" id="PTHR24148:SF73">
    <property type="entry name" value="HET DOMAIN PROTEIN (AFU_ORTHOLOGUE AFUA_8G01020)"/>
    <property type="match status" value="1"/>
</dbReference>
<accession>A0AAJ0A0E6</accession>
<proteinExistence type="predicted"/>
<dbReference type="SUPFAM" id="SSF48403">
    <property type="entry name" value="Ankyrin repeat"/>
    <property type="match status" value="1"/>
</dbReference>
<dbReference type="EMBL" id="JAHMHQ010000002">
    <property type="protein sequence ID" value="KAK1654096.1"/>
    <property type="molecule type" value="Genomic_DNA"/>
</dbReference>
<dbReference type="InterPro" id="IPR036770">
    <property type="entry name" value="Ankyrin_rpt-contain_sf"/>
</dbReference>
<reference evidence="2" key="1">
    <citation type="submission" date="2021-06" db="EMBL/GenBank/DDBJ databases">
        <title>Comparative genomics, transcriptomics and evolutionary studies reveal genomic signatures of adaptation to plant cell wall in hemibiotrophic fungi.</title>
        <authorList>
            <consortium name="DOE Joint Genome Institute"/>
            <person name="Baroncelli R."/>
            <person name="Diaz J.F."/>
            <person name="Benocci T."/>
            <person name="Peng M."/>
            <person name="Battaglia E."/>
            <person name="Haridas S."/>
            <person name="Andreopoulos W."/>
            <person name="Labutti K."/>
            <person name="Pangilinan J."/>
            <person name="Floch G.L."/>
            <person name="Makela M.R."/>
            <person name="Henrissat B."/>
            <person name="Grigoriev I.V."/>
            <person name="Crouch J.A."/>
            <person name="De Vries R.P."/>
            <person name="Sukno S.A."/>
            <person name="Thon M.R."/>
        </authorList>
    </citation>
    <scope>NUCLEOTIDE SEQUENCE</scope>
    <source>
        <strain evidence="2">CBS 102054</strain>
    </source>
</reference>
<protein>
    <submittedName>
        <fullName evidence="2">Heterokaryon incompatibility protein-domain-containing protein</fullName>
    </submittedName>
</protein>
<organism evidence="2 3">
    <name type="scientific">Colletotrichum phormii</name>
    <dbReference type="NCBI Taxonomy" id="359342"/>
    <lineage>
        <taxon>Eukaryota</taxon>
        <taxon>Fungi</taxon>
        <taxon>Dikarya</taxon>
        <taxon>Ascomycota</taxon>
        <taxon>Pezizomycotina</taxon>
        <taxon>Sordariomycetes</taxon>
        <taxon>Hypocreomycetidae</taxon>
        <taxon>Glomerellales</taxon>
        <taxon>Glomerellaceae</taxon>
        <taxon>Colletotrichum</taxon>
        <taxon>Colletotrichum acutatum species complex</taxon>
    </lineage>
</organism>
<evidence type="ECO:0000259" key="1">
    <source>
        <dbReference type="Pfam" id="PF06985"/>
    </source>
</evidence>
<dbReference type="AlphaFoldDB" id="A0AAJ0A0E6"/>
<dbReference type="RefSeq" id="XP_060450140.1">
    <property type="nucleotide sequence ID" value="XM_060583551.1"/>
</dbReference>
<dbReference type="Pfam" id="PF06985">
    <property type="entry name" value="HET"/>
    <property type="match status" value="1"/>
</dbReference>
<comment type="caution">
    <text evidence="2">The sequence shown here is derived from an EMBL/GenBank/DDBJ whole genome shotgun (WGS) entry which is preliminary data.</text>
</comment>
<evidence type="ECO:0000313" key="3">
    <source>
        <dbReference type="Proteomes" id="UP001243989"/>
    </source>
</evidence>
<dbReference type="GeneID" id="85468413"/>
<dbReference type="PANTHER" id="PTHR24148">
    <property type="entry name" value="ANKYRIN REPEAT DOMAIN-CONTAINING PROTEIN 39 HOMOLOG-RELATED"/>
    <property type="match status" value="1"/>
</dbReference>
<dbReference type="Gene3D" id="1.20.5.340">
    <property type="match status" value="5"/>
</dbReference>
<gene>
    <name evidence="2" type="ORF">BDP81DRAFT_309486</name>
</gene>
<name>A0AAJ0A0E6_9PEZI</name>
<dbReference type="Proteomes" id="UP001243989">
    <property type="component" value="Unassembled WGS sequence"/>
</dbReference>
<evidence type="ECO:0000313" key="2">
    <source>
        <dbReference type="EMBL" id="KAK1654096.1"/>
    </source>
</evidence>